<dbReference type="AlphaFoldDB" id="A0A158Q5K6"/>
<dbReference type="InterPro" id="IPR015904">
    <property type="entry name" value="Sulphide_quinone_reductase"/>
</dbReference>
<dbReference type="Proteomes" id="UP000038040">
    <property type="component" value="Unplaced"/>
</dbReference>
<evidence type="ECO:0000313" key="4">
    <source>
        <dbReference type="WBParaSite" id="DME_0000763001-mRNA-1"/>
    </source>
</evidence>
<dbReference type="PANTHER" id="PTHR10632">
    <property type="entry name" value="SULFIDE:QUINONE OXIDOREDUCTASE"/>
    <property type="match status" value="1"/>
</dbReference>
<dbReference type="OrthoDB" id="5376590at2759"/>
<dbReference type="InterPro" id="IPR036188">
    <property type="entry name" value="FAD/NAD-bd_sf"/>
</dbReference>
<evidence type="ECO:0000313" key="1">
    <source>
        <dbReference type="EMBL" id="VDN51924.1"/>
    </source>
</evidence>
<keyword evidence="3" id="KW-1185">Reference proteome</keyword>
<evidence type="ECO:0000313" key="3">
    <source>
        <dbReference type="Proteomes" id="UP000274756"/>
    </source>
</evidence>
<accession>A0A158Q5K6</accession>
<dbReference type="GO" id="GO:0005739">
    <property type="term" value="C:mitochondrion"/>
    <property type="evidence" value="ECO:0007669"/>
    <property type="project" value="TreeGrafter"/>
</dbReference>
<dbReference type="GO" id="GO:0070221">
    <property type="term" value="P:sulfide oxidation, using sulfide:quinone oxidoreductase"/>
    <property type="evidence" value="ECO:0007669"/>
    <property type="project" value="TreeGrafter"/>
</dbReference>
<dbReference type="STRING" id="318479.A0A158Q5K6"/>
<dbReference type="WBParaSite" id="DME_0000763001-mRNA-1">
    <property type="protein sequence ID" value="DME_0000763001-mRNA-1"/>
    <property type="gene ID" value="DME_0000763001"/>
</dbReference>
<evidence type="ECO:0000313" key="2">
    <source>
        <dbReference type="Proteomes" id="UP000038040"/>
    </source>
</evidence>
<dbReference type="EMBL" id="UYYG01000036">
    <property type="protein sequence ID" value="VDN51924.1"/>
    <property type="molecule type" value="Genomic_DNA"/>
</dbReference>
<dbReference type="SUPFAM" id="SSF51905">
    <property type="entry name" value="FAD/NAD(P)-binding domain"/>
    <property type="match status" value="2"/>
</dbReference>
<gene>
    <name evidence="1" type="ORF">DME_LOCUS1897</name>
</gene>
<reference evidence="1 3" key="2">
    <citation type="submission" date="2018-11" db="EMBL/GenBank/DDBJ databases">
        <authorList>
            <consortium name="Pathogen Informatics"/>
        </authorList>
    </citation>
    <scope>NUCLEOTIDE SEQUENCE [LARGE SCALE GENOMIC DNA]</scope>
</reference>
<dbReference type="Proteomes" id="UP000274756">
    <property type="component" value="Unassembled WGS sequence"/>
</dbReference>
<dbReference type="PROSITE" id="PS51257">
    <property type="entry name" value="PROKAR_LIPOPROTEIN"/>
    <property type="match status" value="1"/>
</dbReference>
<dbReference type="GO" id="GO:0071949">
    <property type="term" value="F:FAD binding"/>
    <property type="evidence" value="ECO:0007669"/>
    <property type="project" value="TreeGrafter"/>
</dbReference>
<name>A0A158Q5K6_DRAME</name>
<sequence>MRRSLINLAIHYKIVVVGGGTGGCAVSNRFRKLVSKGQIAIVEPNYEHFNQSAYTLVGGGLMSLVSCRRPMNSVLHPDKHKLDPTKIFRDGSEIKYDLLIIAVGLQLRYDMVEGLDEALKQPHVCSIYKSELVGDVYHKLQKFSKGTAIFTLPSGPIKCSGAGQKICYLADEIFKKVMIHYGIKIKNLISLLILHFVSNGSELQKGVRNNIQLVYNTYLNDIFDVPKYAKALNEVAKEKSIIVHLRRNLKIVDLIKKEAVFEILDTDAKATGETDTQNVSFNFLHVAPPCSSTELLRNTKDITDANGFLDVDPRTLQSNNYGNIFGIGDCLGSPNKKTAAAVYSQMKALSINIPAFLKGKKLTGEYNLYSSCPLIVDFKRVVLAEFTPDGPLETLPFDQGRPLRSAFILKRYILPFLYWNFGVKGNWLGPSAIRKLLRFGKN</sequence>
<dbReference type="GO" id="GO:0070224">
    <property type="term" value="F:sulfide:quinone oxidoreductase activity"/>
    <property type="evidence" value="ECO:0007669"/>
    <property type="project" value="TreeGrafter"/>
</dbReference>
<organism evidence="2 4">
    <name type="scientific">Dracunculus medinensis</name>
    <name type="common">Guinea worm</name>
    <dbReference type="NCBI Taxonomy" id="318479"/>
    <lineage>
        <taxon>Eukaryota</taxon>
        <taxon>Metazoa</taxon>
        <taxon>Ecdysozoa</taxon>
        <taxon>Nematoda</taxon>
        <taxon>Chromadorea</taxon>
        <taxon>Rhabditida</taxon>
        <taxon>Spirurina</taxon>
        <taxon>Dracunculoidea</taxon>
        <taxon>Dracunculidae</taxon>
        <taxon>Dracunculus</taxon>
    </lineage>
</organism>
<dbReference type="Gene3D" id="3.50.50.60">
    <property type="entry name" value="FAD/NAD(P)-binding domain"/>
    <property type="match status" value="2"/>
</dbReference>
<reference evidence="4" key="1">
    <citation type="submission" date="2016-04" db="UniProtKB">
        <authorList>
            <consortium name="WormBaseParasite"/>
        </authorList>
    </citation>
    <scope>IDENTIFICATION</scope>
</reference>
<protein>
    <submittedName>
        <fullName evidence="4">Pyr_redox_2 domain-containing protein</fullName>
    </submittedName>
</protein>
<proteinExistence type="predicted"/>
<dbReference type="PANTHER" id="PTHR10632:SF2">
    <property type="entry name" value="SULFIDE:QUINONE OXIDOREDUCTASE, MITOCHONDRIAL"/>
    <property type="match status" value="1"/>
</dbReference>